<evidence type="ECO:0000313" key="3">
    <source>
        <dbReference type="Proteomes" id="UP001472677"/>
    </source>
</evidence>
<evidence type="ECO:0000313" key="2">
    <source>
        <dbReference type="EMBL" id="KAK8517270.1"/>
    </source>
</evidence>
<comment type="caution">
    <text evidence="2">The sequence shown here is derived from an EMBL/GenBank/DDBJ whole genome shotgun (WGS) entry which is preliminary data.</text>
</comment>
<dbReference type="InterPro" id="IPR002156">
    <property type="entry name" value="RNaseH_domain"/>
</dbReference>
<name>A0ABR2CDH2_9ROSI</name>
<proteinExistence type="predicted"/>
<keyword evidence="3" id="KW-1185">Reference proteome</keyword>
<accession>A0ABR2CDH2</accession>
<dbReference type="Pfam" id="PF13456">
    <property type="entry name" value="RVT_3"/>
    <property type="match status" value="1"/>
</dbReference>
<reference evidence="2 3" key="1">
    <citation type="journal article" date="2024" name="G3 (Bethesda)">
        <title>Genome assembly of Hibiscus sabdariffa L. provides insights into metabolisms of medicinal natural products.</title>
        <authorList>
            <person name="Kim T."/>
        </authorList>
    </citation>
    <scope>NUCLEOTIDE SEQUENCE [LARGE SCALE GENOMIC DNA]</scope>
    <source>
        <strain evidence="2">TK-2024</strain>
        <tissue evidence="2">Old leaves</tissue>
    </source>
</reference>
<organism evidence="2 3">
    <name type="scientific">Hibiscus sabdariffa</name>
    <name type="common">roselle</name>
    <dbReference type="NCBI Taxonomy" id="183260"/>
    <lineage>
        <taxon>Eukaryota</taxon>
        <taxon>Viridiplantae</taxon>
        <taxon>Streptophyta</taxon>
        <taxon>Embryophyta</taxon>
        <taxon>Tracheophyta</taxon>
        <taxon>Spermatophyta</taxon>
        <taxon>Magnoliopsida</taxon>
        <taxon>eudicotyledons</taxon>
        <taxon>Gunneridae</taxon>
        <taxon>Pentapetalae</taxon>
        <taxon>rosids</taxon>
        <taxon>malvids</taxon>
        <taxon>Malvales</taxon>
        <taxon>Malvaceae</taxon>
        <taxon>Malvoideae</taxon>
        <taxon>Hibiscus</taxon>
    </lineage>
</organism>
<gene>
    <name evidence="2" type="ORF">V6N12_032466</name>
</gene>
<dbReference type="EMBL" id="JBBPBM010000056">
    <property type="protein sequence ID" value="KAK8517270.1"/>
    <property type="molecule type" value="Genomic_DNA"/>
</dbReference>
<evidence type="ECO:0000259" key="1">
    <source>
        <dbReference type="Pfam" id="PF13456"/>
    </source>
</evidence>
<protein>
    <recommendedName>
        <fullName evidence="1">RNase H type-1 domain-containing protein</fullName>
    </recommendedName>
</protein>
<feature type="domain" description="RNase H type-1" evidence="1">
    <location>
        <begin position="63"/>
        <end position="124"/>
    </location>
</feature>
<sequence>MENRLVFSCIATTPPTPIVVCDMVDINGNWNWRRFSSILPQGVLDRLVAIKPHYAVFGQDLPGFRQVQLETDNLDVARILQGSSDALVGCSLVDAILMILARQWTVFVRHITRDQNLVADRVVALCWDPSIGSRDFDLVPDALNDLVRKEVEAG</sequence>
<dbReference type="Proteomes" id="UP001472677">
    <property type="component" value="Unassembled WGS sequence"/>
</dbReference>